<gene>
    <name evidence="2" type="ordered locus">CFU_2149</name>
</gene>
<evidence type="ECO:0000256" key="1">
    <source>
        <dbReference type="SAM" id="Phobius"/>
    </source>
</evidence>
<evidence type="ECO:0000313" key="3">
    <source>
        <dbReference type="Proteomes" id="UP000008392"/>
    </source>
</evidence>
<dbReference type="KEGG" id="cfu:CFU_2149"/>
<dbReference type="Proteomes" id="UP000008392">
    <property type="component" value="Chromosome"/>
</dbReference>
<reference evidence="3" key="6">
    <citation type="submission" date="2011-05" db="EMBL/GenBank/DDBJ databases">
        <title>Complete sequence of Collimonas fungivorans Ter331.</title>
        <authorList>
            <person name="Leveau J.H."/>
        </authorList>
    </citation>
    <scope>NUCLEOTIDE SEQUENCE [LARGE SCALE GENOMIC DNA]</scope>
    <source>
        <strain evidence="3">Ter331</strain>
    </source>
</reference>
<evidence type="ECO:0008006" key="4">
    <source>
        <dbReference type="Google" id="ProtNLM"/>
    </source>
</evidence>
<name>G0AGX4_COLFT</name>
<keyword evidence="1" id="KW-0472">Membrane</keyword>
<sequence>MHKKIIPSGGAMDKLDFANGLTAWNDLRFTAPRKLSPLATLAILIFSIILVPVTASAQPASADAAIETARQWLTLADSQQVDQMWEQSDALMKLKSEQGAWIKYVNDMRIRLGTSPSRRIWQSMEHQINNPSLPQGEFVGITFVSVYPKASSWERVSLIWKDEHWAPVGYQAGAVSAAAQ</sequence>
<proteinExistence type="predicted"/>
<protein>
    <recommendedName>
        <fullName evidence="4">DUF4019 domain-containing protein</fullName>
    </recommendedName>
</protein>
<dbReference type="InterPro" id="IPR025091">
    <property type="entry name" value="DUF4019"/>
</dbReference>
<reference evidence="2 3" key="2">
    <citation type="journal article" date="2006" name="J. Microbiol. Methods">
        <title>Genomic flank-sequencing of plasposon insertion sites for rapid identification of functional genes.</title>
        <authorList>
            <person name="Leveau J.H."/>
            <person name="Gerards S."/>
            <person name="Fritsche K."/>
            <person name="Zondag G."/>
            <person name="van Veen J.A."/>
        </authorList>
    </citation>
    <scope>NUCLEOTIDE SEQUENCE [LARGE SCALE GENOMIC DNA]</scope>
    <source>
        <strain evidence="2 3">Ter331</strain>
    </source>
</reference>
<dbReference type="Pfam" id="PF13211">
    <property type="entry name" value="DUF4019"/>
    <property type="match status" value="1"/>
</dbReference>
<feature type="transmembrane region" description="Helical" evidence="1">
    <location>
        <begin position="35"/>
        <end position="55"/>
    </location>
</feature>
<reference evidence="2 3" key="4">
    <citation type="journal article" date="2010" name="Environ. Microbiol.">
        <title>The bacterial genus Collimonas: mycophagy, weathering and other adaptive solutions to life in oligotrophic soil environments.</title>
        <authorList>
            <person name="Leveau J.H."/>
            <person name="Uroz S."/>
            <person name="de Boer W."/>
        </authorList>
    </citation>
    <scope>NUCLEOTIDE SEQUENCE [LARGE SCALE GENOMIC DNA]</scope>
    <source>
        <strain evidence="2 3">Ter331</strain>
    </source>
</reference>
<dbReference type="HOGENOM" id="CLU_1493790_0_0_4"/>
<keyword evidence="1" id="KW-0812">Transmembrane</keyword>
<dbReference type="EMBL" id="CP002745">
    <property type="protein sequence ID" value="AEK61979.1"/>
    <property type="molecule type" value="Genomic_DNA"/>
</dbReference>
<accession>G0AGX4</accession>
<keyword evidence="3" id="KW-1185">Reference proteome</keyword>
<evidence type="ECO:0000313" key="2">
    <source>
        <dbReference type="EMBL" id="AEK61979.1"/>
    </source>
</evidence>
<organism evidence="2 3">
    <name type="scientific">Collimonas fungivorans (strain Ter331)</name>
    <dbReference type="NCBI Taxonomy" id="1005048"/>
    <lineage>
        <taxon>Bacteria</taxon>
        <taxon>Pseudomonadati</taxon>
        <taxon>Pseudomonadota</taxon>
        <taxon>Betaproteobacteria</taxon>
        <taxon>Burkholderiales</taxon>
        <taxon>Oxalobacteraceae</taxon>
        <taxon>Collimonas</taxon>
    </lineage>
</organism>
<dbReference type="AlphaFoldDB" id="G0AGX4"/>
<reference evidence="2 3" key="1">
    <citation type="journal article" date="2004" name="Environ. Microbiol.">
        <title>Phylogeny-function analysis of (meta)genomic libraries: screening for expression of ribosomal RNA genes by large-insert library fluorescent in situ hybridization (LIL-FISH).</title>
        <authorList>
            <person name="Leveau J.H."/>
            <person name="Gerards S."/>
            <person name="de Boer W."/>
            <person name="van Veen J.A."/>
        </authorList>
    </citation>
    <scope>NUCLEOTIDE SEQUENCE [LARGE SCALE GENOMIC DNA]</scope>
    <source>
        <strain evidence="2 3">Ter331</strain>
    </source>
</reference>
<reference evidence="2 3" key="3">
    <citation type="journal article" date="2008" name="FEMS Microbiol. Ecol.">
        <title>Identification and characterization of genes underlying chitinolysis in Collimonas fungivorans Ter331.</title>
        <authorList>
            <person name="Fritsche K."/>
            <person name="de Boer W."/>
            <person name="Gerards S."/>
            <person name="van den Berg M."/>
            <person name="van Veen J.A."/>
            <person name="Leveau J.H."/>
        </authorList>
    </citation>
    <scope>NUCLEOTIDE SEQUENCE [LARGE SCALE GENOMIC DNA]</scope>
    <source>
        <strain evidence="2 3">Ter331</strain>
    </source>
</reference>
<reference evidence="2 3" key="5">
    <citation type="journal article" date="2011" name="ISME J.">
        <title>Dual transcriptional profiling of a bacterial/fungal confrontation: Collimonas fungivorans versus Aspergillus niger.</title>
        <authorList>
            <person name="Mela F."/>
            <person name="Fritsche K."/>
            <person name="de Boer W."/>
            <person name="van Veen J.A."/>
            <person name="de Graaff L.H."/>
            <person name="van den Berg M."/>
            <person name="Leveau J.H."/>
        </authorList>
    </citation>
    <scope>NUCLEOTIDE SEQUENCE [LARGE SCALE GENOMIC DNA]</scope>
    <source>
        <strain evidence="2 3">Ter331</strain>
    </source>
</reference>
<keyword evidence="1" id="KW-1133">Transmembrane helix</keyword>